<reference evidence="1" key="1">
    <citation type="submission" date="2023-06" db="EMBL/GenBank/DDBJ databases">
        <title>SYSU T00b26.</title>
        <authorList>
            <person name="Gao L."/>
            <person name="Fang B.-Z."/>
            <person name="Li W.-J."/>
        </authorList>
    </citation>
    <scope>NUCLEOTIDE SEQUENCE</scope>
    <source>
        <strain evidence="1">SYSU T00b26</strain>
    </source>
</reference>
<evidence type="ECO:0000313" key="2">
    <source>
        <dbReference type="Proteomes" id="UP001172738"/>
    </source>
</evidence>
<proteinExistence type="predicted"/>
<accession>A0ABT8FYF4</accession>
<comment type="caution">
    <text evidence="1">The sequence shown here is derived from an EMBL/GenBank/DDBJ whole genome shotgun (WGS) entry which is preliminary data.</text>
</comment>
<sequence length="122" mass="13378">MEKGTWREPTAEERALLQAWLDSWNRLTGDTGEVAPTARARTTCSCGTCADFDLSPVRIERSHVQLSRLPVSAKACDSSGEIVAGLIAWNSGDDVIGLEIQSYVDEPVILGELTFTFDLEDF</sequence>
<dbReference type="RefSeq" id="WP_301125880.1">
    <property type="nucleotide sequence ID" value="NZ_JAUHPV010000001.1"/>
</dbReference>
<dbReference type="EMBL" id="JAUHPV010000001">
    <property type="protein sequence ID" value="MDN4471843.1"/>
    <property type="molecule type" value="Genomic_DNA"/>
</dbReference>
<gene>
    <name evidence="1" type="ORF">QQX04_02405</name>
</gene>
<protein>
    <submittedName>
        <fullName evidence="1">Uncharacterized protein</fullName>
    </submittedName>
</protein>
<evidence type="ECO:0000313" key="1">
    <source>
        <dbReference type="EMBL" id="MDN4471843.1"/>
    </source>
</evidence>
<keyword evidence="2" id="KW-1185">Reference proteome</keyword>
<name>A0ABT8FYF4_9MICO</name>
<dbReference type="Proteomes" id="UP001172738">
    <property type="component" value="Unassembled WGS sequence"/>
</dbReference>
<organism evidence="1 2">
    <name type="scientific">Demequina zhanjiangensis</name>
    <dbReference type="NCBI Taxonomy" id="3051659"/>
    <lineage>
        <taxon>Bacteria</taxon>
        <taxon>Bacillati</taxon>
        <taxon>Actinomycetota</taxon>
        <taxon>Actinomycetes</taxon>
        <taxon>Micrococcales</taxon>
        <taxon>Demequinaceae</taxon>
        <taxon>Demequina</taxon>
    </lineage>
</organism>